<organism evidence="1 2">
    <name type="scientific">[Emmonsia] crescens</name>
    <dbReference type="NCBI Taxonomy" id="73230"/>
    <lineage>
        <taxon>Eukaryota</taxon>
        <taxon>Fungi</taxon>
        <taxon>Dikarya</taxon>
        <taxon>Ascomycota</taxon>
        <taxon>Pezizomycotina</taxon>
        <taxon>Eurotiomycetes</taxon>
        <taxon>Eurotiomycetidae</taxon>
        <taxon>Onygenales</taxon>
        <taxon>Ajellomycetaceae</taxon>
        <taxon>Emergomyces</taxon>
    </lineage>
</organism>
<gene>
    <name evidence="1" type="ORF">EMCG_05094</name>
</gene>
<name>A0A0G2HQ03_9EURO</name>
<dbReference type="VEuPathDB" id="FungiDB:EMCG_05094"/>
<accession>A0A0G2HQ03</accession>
<dbReference type="OrthoDB" id="2103397at2759"/>
<evidence type="ECO:0000313" key="2">
    <source>
        <dbReference type="Proteomes" id="UP000034164"/>
    </source>
</evidence>
<protein>
    <submittedName>
        <fullName evidence="1">Uncharacterized protein</fullName>
    </submittedName>
</protein>
<comment type="caution">
    <text evidence="1">The sequence shown here is derived from an EMBL/GenBank/DDBJ whole genome shotgun (WGS) entry which is preliminary data.</text>
</comment>
<evidence type="ECO:0000313" key="1">
    <source>
        <dbReference type="EMBL" id="KKZ60172.1"/>
    </source>
</evidence>
<dbReference type="AlphaFoldDB" id="A0A0G2HQ03"/>
<dbReference type="EMBL" id="LCZI01001578">
    <property type="protein sequence ID" value="KKZ60172.1"/>
    <property type="molecule type" value="Genomic_DNA"/>
</dbReference>
<reference evidence="2" key="1">
    <citation type="journal article" date="2015" name="PLoS Genet.">
        <title>The dynamic genome and transcriptome of the human fungal pathogen Blastomyces and close relative Emmonsia.</title>
        <authorList>
            <person name="Munoz J.F."/>
            <person name="Gauthier G.M."/>
            <person name="Desjardins C.A."/>
            <person name="Gallo J.E."/>
            <person name="Holder J."/>
            <person name="Sullivan T.D."/>
            <person name="Marty A.J."/>
            <person name="Carmen J.C."/>
            <person name="Chen Z."/>
            <person name="Ding L."/>
            <person name="Gujja S."/>
            <person name="Magrini V."/>
            <person name="Misas E."/>
            <person name="Mitreva M."/>
            <person name="Priest M."/>
            <person name="Saif S."/>
            <person name="Whiston E.A."/>
            <person name="Young S."/>
            <person name="Zeng Q."/>
            <person name="Goldman W.E."/>
            <person name="Mardis E.R."/>
            <person name="Taylor J.W."/>
            <person name="McEwen J.G."/>
            <person name="Clay O.K."/>
            <person name="Klein B.S."/>
            <person name="Cuomo C.A."/>
        </authorList>
    </citation>
    <scope>NUCLEOTIDE SEQUENCE [LARGE SCALE GENOMIC DNA]</scope>
    <source>
        <strain evidence="2">UAMH 3008</strain>
    </source>
</reference>
<proteinExistence type="predicted"/>
<dbReference type="Proteomes" id="UP000034164">
    <property type="component" value="Unassembled WGS sequence"/>
</dbReference>
<sequence>MAPPTKKRKLDPTHDLGDVPAQLQAVLSDTSIQLPSSVISLLTSIQTWISAGTSEDVTVLDYQASKLSLQEARDLTGVDFVPTRPEYCLSLKEIPSPLAKSLSNWAARILGAKPCLIFYFATVWNTASRKRLHVVSEANLEFSTTIGSIKKKVSGRCDWALGYMDDRSKLQELLVQTESPGNIGAALPQLLTYLASVHAARSAANKTNNVVFGLITDSIHFRFAVLRGNKRLFLSNYLCWWNEKAVIVAFLHHVLRDAILHPMLLLPDLATGGLEDSMNHSPRHTISVTMLTMATRTRATCGK</sequence>